<dbReference type="OrthoDB" id="6008701at2"/>
<dbReference type="InterPro" id="IPR025240">
    <property type="entry name" value="DUF4189"/>
</dbReference>
<evidence type="ECO:0000259" key="1">
    <source>
        <dbReference type="Pfam" id="PF13827"/>
    </source>
</evidence>
<dbReference type="EMBL" id="CP041242">
    <property type="protein sequence ID" value="QDH69168.1"/>
    <property type="molecule type" value="Genomic_DNA"/>
</dbReference>
<proteinExistence type="predicted"/>
<evidence type="ECO:0000313" key="3">
    <source>
        <dbReference type="Proteomes" id="UP000317199"/>
    </source>
</evidence>
<sequence>MKHSMIAIPVAFMAVIAGVAILFQPQPAQAQRPVVVIPMCTSPVARNQMHVERTFGALAYDDRTATWYTTYGYPSKGKARKGVISHCQDKGGSCRLMLSYSNQCAAVARVIENGAPVPGKDSLNTGSTEAEAGANALRSCEADWGSACATQFVNCSHSGVNVTRWTEWQQHQC</sequence>
<accession>A0A514BP51</accession>
<gene>
    <name evidence="2" type="ORF">FKV23_02950</name>
</gene>
<feature type="domain" description="DUF4189" evidence="1">
    <location>
        <begin position="55"/>
        <end position="155"/>
    </location>
</feature>
<organism evidence="2 3">
    <name type="scientific">Marilutibacter alkalisoli</name>
    <dbReference type="NCBI Taxonomy" id="2591633"/>
    <lineage>
        <taxon>Bacteria</taxon>
        <taxon>Pseudomonadati</taxon>
        <taxon>Pseudomonadota</taxon>
        <taxon>Gammaproteobacteria</taxon>
        <taxon>Lysobacterales</taxon>
        <taxon>Lysobacteraceae</taxon>
        <taxon>Marilutibacter</taxon>
    </lineage>
</organism>
<protein>
    <submittedName>
        <fullName evidence="2">DUF4189 domain-containing protein</fullName>
    </submittedName>
</protein>
<keyword evidence="3" id="KW-1185">Reference proteome</keyword>
<dbReference type="Proteomes" id="UP000317199">
    <property type="component" value="Chromosome"/>
</dbReference>
<dbReference type="KEGG" id="lyj:FKV23_02950"/>
<evidence type="ECO:0000313" key="2">
    <source>
        <dbReference type="EMBL" id="QDH69168.1"/>
    </source>
</evidence>
<name>A0A514BP51_9GAMM</name>
<reference evidence="2 3" key="1">
    <citation type="submission" date="2019-06" db="EMBL/GenBank/DDBJ databases">
        <title>Lysobacter alkalisoli sp. nov. isolated from saline-alkali soil.</title>
        <authorList>
            <person name="Sun J.-Q."/>
            <person name="Xu L."/>
        </authorList>
    </citation>
    <scope>NUCLEOTIDE SEQUENCE [LARGE SCALE GENOMIC DNA]</scope>
    <source>
        <strain evidence="2 3">SJ-36</strain>
    </source>
</reference>
<dbReference type="Pfam" id="PF13827">
    <property type="entry name" value="DUF4189"/>
    <property type="match status" value="1"/>
</dbReference>
<dbReference type="AlphaFoldDB" id="A0A514BP51"/>